<organism evidence="1 2">
    <name type="scientific">Aspergillus novoparasiticus</name>
    <dbReference type="NCBI Taxonomy" id="986946"/>
    <lineage>
        <taxon>Eukaryota</taxon>
        <taxon>Fungi</taxon>
        <taxon>Dikarya</taxon>
        <taxon>Ascomycota</taxon>
        <taxon>Pezizomycotina</taxon>
        <taxon>Eurotiomycetes</taxon>
        <taxon>Eurotiomycetidae</taxon>
        <taxon>Eurotiales</taxon>
        <taxon>Aspergillaceae</taxon>
        <taxon>Aspergillus</taxon>
        <taxon>Aspergillus subgen. Circumdati</taxon>
    </lineage>
</organism>
<dbReference type="Proteomes" id="UP000326799">
    <property type="component" value="Unassembled WGS sequence"/>
</dbReference>
<protein>
    <submittedName>
        <fullName evidence="1">Uncharacterized protein</fullName>
    </submittedName>
</protein>
<gene>
    <name evidence="1" type="ORF">BDV33DRAFT_167775</name>
</gene>
<proteinExistence type="predicted"/>
<accession>A0A5N6F1D9</accession>
<dbReference type="EMBL" id="ML733408">
    <property type="protein sequence ID" value="KAB8223033.1"/>
    <property type="molecule type" value="Genomic_DNA"/>
</dbReference>
<evidence type="ECO:0000313" key="1">
    <source>
        <dbReference type="EMBL" id="KAB8223033.1"/>
    </source>
</evidence>
<keyword evidence="2" id="KW-1185">Reference proteome</keyword>
<dbReference type="AlphaFoldDB" id="A0A5N6F1D9"/>
<reference evidence="1 2" key="1">
    <citation type="submission" date="2019-04" db="EMBL/GenBank/DDBJ databases">
        <title>Fungal friends and foes A comparative genomics study of 23 Aspergillus species from section Flavi.</title>
        <authorList>
            <consortium name="DOE Joint Genome Institute"/>
            <person name="Kjaerbolling I."/>
            <person name="Vesth T.C."/>
            <person name="Frisvad J.C."/>
            <person name="Nybo J.L."/>
            <person name="Theobald S."/>
            <person name="Kildgaard S."/>
            <person name="Petersen T.I."/>
            <person name="Kuo A."/>
            <person name="Sato A."/>
            <person name="Lyhne E.K."/>
            <person name="Kogle M.E."/>
            <person name="Wiebenga A."/>
            <person name="Kun R.S."/>
            <person name="Lubbers R.J."/>
            <person name="Makela M.R."/>
            <person name="Barry K."/>
            <person name="Chovatia M."/>
            <person name="Clum A."/>
            <person name="Daum C."/>
            <person name="Haridas S."/>
            <person name="He G."/>
            <person name="LaButti K."/>
            <person name="Lipzen A."/>
            <person name="Mondo S."/>
            <person name="Pangilinan J."/>
            <person name="Riley R."/>
            <person name="Salamov A."/>
            <person name="Simmons B.A."/>
            <person name="Magnuson J.K."/>
            <person name="Henrissat B."/>
            <person name="Mortensen U.H."/>
            <person name="Larsen T.O."/>
            <person name="De vries R.P."/>
            <person name="Grigoriev I.V."/>
            <person name="Machida M."/>
            <person name="Baker S.E."/>
            <person name="Andersen M.R."/>
        </authorList>
    </citation>
    <scope>NUCLEOTIDE SEQUENCE [LARGE SCALE GENOMIC DNA]</scope>
    <source>
        <strain evidence="1 2">CBS 126849</strain>
    </source>
</reference>
<evidence type="ECO:0000313" key="2">
    <source>
        <dbReference type="Proteomes" id="UP000326799"/>
    </source>
</evidence>
<name>A0A5N6F1D9_9EURO</name>
<sequence length="161" mass="18319">MSYKTKLHRRKNILTSPLHTPTLKEQASKHYSARRKSPEAKKYVQKVSQEVKDKALIITIIHARISTQLLSPKKISNKEGENTALHPILTGAARRWIEGRVTGSSLLRHGSCLEDCWIGVRGDAFSACSRCKSRSCSCRSSSCSCRETWLWRDWYELVSSK</sequence>